<dbReference type="InterPro" id="IPR005883">
    <property type="entry name" value="PilM"/>
</dbReference>
<dbReference type="Gene3D" id="3.30.420.40">
    <property type="match status" value="2"/>
</dbReference>
<dbReference type="InterPro" id="IPR050696">
    <property type="entry name" value="FtsA/MreB"/>
</dbReference>
<dbReference type="PANTHER" id="PTHR32432">
    <property type="entry name" value="CELL DIVISION PROTEIN FTSA-RELATED"/>
    <property type="match status" value="1"/>
</dbReference>
<dbReference type="InterPro" id="IPR043129">
    <property type="entry name" value="ATPase_NBD"/>
</dbReference>
<sequence>MLGRFGRDTGSLLGVEITSDAIRMLHLRRQRGGCRVVGWAHERLGAASGSSLEFDQMERLVAGLRQAHARCRTSQCRAALALPASQVICKVCRLPAGLPGHAVEAALLAQAEQLFPFPVEDLALDFQVHGPCVEDVGQVEVLVVACRQSQLDPLERVFAQAGLQLVAVEVDSFALRRALVPEPQAGDIALLQLEPDEVILHRWQGGRVPHRQRIALPSMERWAEAVNGLWQPDIQGAFEQVVLFGAAADEARAADLSEHLGVKCHVGRPGPLVSGFDETSVPAAAMALACGLAMGGPV</sequence>
<gene>
    <name evidence="1" type="primary">pilM</name>
    <name evidence="2" type="ORF">SAMN05216230_103559</name>
    <name evidence="1" type="ORF">V0R55_01835</name>
</gene>
<dbReference type="PANTHER" id="PTHR32432:SF3">
    <property type="entry name" value="ETHANOLAMINE UTILIZATION PROTEIN EUTJ"/>
    <property type="match status" value="1"/>
</dbReference>
<evidence type="ECO:0000313" key="4">
    <source>
        <dbReference type="Proteomes" id="UP001329505"/>
    </source>
</evidence>
<evidence type="ECO:0000313" key="3">
    <source>
        <dbReference type="Proteomes" id="UP000199221"/>
    </source>
</evidence>
<dbReference type="SUPFAM" id="SSF53067">
    <property type="entry name" value="Actin-like ATPase domain"/>
    <property type="match status" value="1"/>
</dbReference>
<name>A0A1H9IEE7_9PSED</name>
<protein>
    <submittedName>
        <fullName evidence="1 2">Pilus assembly protein PilM</fullName>
    </submittedName>
</protein>
<accession>A0A1H9IEE7</accession>
<reference evidence="2 3" key="1">
    <citation type="submission" date="2016-10" db="EMBL/GenBank/DDBJ databases">
        <authorList>
            <person name="de Groot N.N."/>
        </authorList>
    </citation>
    <scope>NUCLEOTIDE SEQUENCE [LARGE SCALE GENOMIC DNA]</scope>
    <source>
        <strain evidence="2 3">LMG 27941</strain>
    </source>
</reference>
<dbReference type="AlphaFoldDB" id="A0A1H9IEE7"/>
<dbReference type="Gene3D" id="3.30.1490.300">
    <property type="match status" value="1"/>
</dbReference>
<dbReference type="EMBL" id="JAZDQQ010000001">
    <property type="protein sequence ID" value="MEE1878883.1"/>
    <property type="molecule type" value="Genomic_DNA"/>
</dbReference>
<proteinExistence type="predicted"/>
<dbReference type="EMBL" id="FOEQ01000003">
    <property type="protein sequence ID" value="SEQ72959.1"/>
    <property type="molecule type" value="Genomic_DNA"/>
</dbReference>
<dbReference type="Proteomes" id="UP000199221">
    <property type="component" value="Unassembled WGS sequence"/>
</dbReference>
<dbReference type="Proteomes" id="UP001329505">
    <property type="component" value="Unassembled WGS sequence"/>
</dbReference>
<evidence type="ECO:0000313" key="2">
    <source>
        <dbReference type="EMBL" id="SEQ72959.1"/>
    </source>
</evidence>
<reference evidence="1 4" key="2">
    <citation type="submission" date="2024-01" db="EMBL/GenBank/DDBJ databases">
        <title>Unpublished Manusciprt.</title>
        <authorList>
            <person name="Duman M."/>
            <person name="Valdes E.G."/>
            <person name="Ajmi N."/>
            <person name="Altun S."/>
            <person name="Saticioglu I.B."/>
        </authorList>
    </citation>
    <scope>NUCLEOTIDE SEQUENCE [LARGE SCALE GENOMIC DNA]</scope>
    <source>
        <strain evidence="1 4">139P</strain>
    </source>
</reference>
<keyword evidence="4" id="KW-1185">Reference proteome</keyword>
<dbReference type="Pfam" id="PF11104">
    <property type="entry name" value="PilM_2"/>
    <property type="match status" value="1"/>
</dbReference>
<dbReference type="RefSeq" id="WP_094011030.1">
    <property type="nucleotide sequence ID" value="NZ_FOEQ01000003.1"/>
</dbReference>
<organism evidence="2 3">
    <name type="scientific">Pseudomonas soli</name>
    <dbReference type="NCBI Taxonomy" id="1306993"/>
    <lineage>
        <taxon>Bacteria</taxon>
        <taxon>Pseudomonadati</taxon>
        <taxon>Pseudomonadota</taxon>
        <taxon>Gammaproteobacteria</taxon>
        <taxon>Pseudomonadales</taxon>
        <taxon>Pseudomonadaceae</taxon>
        <taxon>Pseudomonas</taxon>
    </lineage>
</organism>
<evidence type="ECO:0000313" key="1">
    <source>
        <dbReference type="EMBL" id="MEE1878883.1"/>
    </source>
</evidence>